<dbReference type="GO" id="GO:0003755">
    <property type="term" value="F:peptidyl-prolyl cis-trans isomerase activity"/>
    <property type="evidence" value="ECO:0007669"/>
    <property type="project" value="UniProtKB-KW"/>
</dbReference>
<organism evidence="4 5">
    <name type="scientific">Cyclotella atomus</name>
    <dbReference type="NCBI Taxonomy" id="382360"/>
    <lineage>
        <taxon>Eukaryota</taxon>
        <taxon>Sar</taxon>
        <taxon>Stramenopiles</taxon>
        <taxon>Ochrophyta</taxon>
        <taxon>Bacillariophyta</taxon>
        <taxon>Coscinodiscophyceae</taxon>
        <taxon>Thalassiosirophycidae</taxon>
        <taxon>Stephanodiscales</taxon>
        <taxon>Stephanodiscaceae</taxon>
        <taxon>Cyclotella</taxon>
    </lineage>
</organism>
<evidence type="ECO:0000256" key="2">
    <source>
        <dbReference type="SAM" id="SignalP"/>
    </source>
</evidence>
<feature type="signal peptide" evidence="2">
    <location>
        <begin position="1"/>
        <end position="23"/>
    </location>
</feature>
<dbReference type="SUPFAM" id="SSF54534">
    <property type="entry name" value="FKBP-like"/>
    <property type="match status" value="1"/>
</dbReference>
<evidence type="ECO:0000313" key="5">
    <source>
        <dbReference type="Proteomes" id="UP001530400"/>
    </source>
</evidence>
<keyword evidence="2" id="KW-0732">Signal</keyword>
<sequence>MVAPKYSSIVALLLLTIVDAAQAFAHTSIQSRVHLSTEIGAHQLEELYKDTSLPLSRKQSIQHLIFTGLLTAAALPDSSQAKCFDIESCREEGERKIEADLKINPIIKLSNGVRYRVLQPSASYTKVTEGSNIDLIYSISTASGQYMYSKGFGYEKVEFGNKLQSDLGLDSMRVTIGKHQVPIGIEMALMGMGRGERRRVELPPGVGFETSNWSPEPITRRGKTQIEQYKKKLTGFGSQPPFPAETVWDVEVLGIR</sequence>
<dbReference type="Pfam" id="PF00254">
    <property type="entry name" value="FKBP_C"/>
    <property type="match status" value="1"/>
</dbReference>
<gene>
    <name evidence="4" type="ORF">ACHAWO_006577</name>
</gene>
<proteinExistence type="predicted"/>
<dbReference type="Proteomes" id="UP001530400">
    <property type="component" value="Unassembled WGS sequence"/>
</dbReference>
<dbReference type="EC" id="5.2.1.8" evidence="1"/>
<protein>
    <recommendedName>
        <fullName evidence="1">peptidylprolyl isomerase</fullName>
        <ecNumber evidence="1">5.2.1.8</ecNumber>
    </recommendedName>
</protein>
<dbReference type="EMBL" id="JALLPJ020001156">
    <property type="protein sequence ID" value="KAL3775386.1"/>
    <property type="molecule type" value="Genomic_DNA"/>
</dbReference>
<accession>A0ABD3NLG7</accession>
<reference evidence="4 5" key="1">
    <citation type="submission" date="2024-10" db="EMBL/GenBank/DDBJ databases">
        <title>Updated reference genomes for cyclostephanoid diatoms.</title>
        <authorList>
            <person name="Roberts W.R."/>
            <person name="Alverson A.J."/>
        </authorList>
    </citation>
    <scope>NUCLEOTIDE SEQUENCE [LARGE SCALE GENOMIC DNA]</scope>
    <source>
        <strain evidence="4 5">AJA010-31</strain>
    </source>
</reference>
<dbReference type="InterPro" id="IPR001179">
    <property type="entry name" value="PPIase_FKBP_dom"/>
</dbReference>
<feature type="chain" id="PRO_5044763121" description="peptidylprolyl isomerase" evidence="2">
    <location>
        <begin position="24"/>
        <end position="256"/>
    </location>
</feature>
<evidence type="ECO:0000259" key="3">
    <source>
        <dbReference type="PROSITE" id="PS50059"/>
    </source>
</evidence>
<keyword evidence="1" id="KW-0413">Isomerase</keyword>
<dbReference type="AlphaFoldDB" id="A0ABD3NLG7"/>
<comment type="catalytic activity">
    <reaction evidence="1">
        <text>[protein]-peptidylproline (omega=180) = [protein]-peptidylproline (omega=0)</text>
        <dbReference type="Rhea" id="RHEA:16237"/>
        <dbReference type="Rhea" id="RHEA-COMP:10747"/>
        <dbReference type="Rhea" id="RHEA-COMP:10748"/>
        <dbReference type="ChEBI" id="CHEBI:83833"/>
        <dbReference type="ChEBI" id="CHEBI:83834"/>
        <dbReference type="EC" id="5.2.1.8"/>
    </reaction>
</comment>
<name>A0ABD3NLG7_9STRA</name>
<dbReference type="PROSITE" id="PS50059">
    <property type="entry name" value="FKBP_PPIASE"/>
    <property type="match status" value="1"/>
</dbReference>
<evidence type="ECO:0000256" key="1">
    <source>
        <dbReference type="PROSITE-ProRule" id="PRU00277"/>
    </source>
</evidence>
<keyword evidence="5" id="KW-1185">Reference proteome</keyword>
<dbReference type="Gene3D" id="3.10.50.40">
    <property type="match status" value="1"/>
</dbReference>
<feature type="domain" description="PPIase FKBP-type" evidence="3">
    <location>
        <begin position="130"/>
        <end position="256"/>
    </location>
</feature>
<keyword evidence="1" id="KW-0697">Rotamase</keyword>
<dbReference type="InterPro" id="IPR046357">
    <property type="entry name" value="PPIase_dom_sf"/>
</dbReference>
<evidence type="ECO:0000313" key="4">
    <source>
        <dbReference type="EMBL" id="KAL3775386.1"/>
    </source>
</evidence>
<comment type="caution">
    <text evidence="4">The sequence shown here is derived from an EMBL/GenBank/DDBJ whole genome shotgun (WGS) entry which is preliminary data.</text>
</comment>